<sequence>MRGPKRETAISDRLLECQEDMEAATTIVIETAMRVGWTEAEVCLALQELADNRLIATQCNAAMDAAIKRAMGRGRSNG</sequence>
<evidence type="ECO:0000313" key="2">
    <source>
        <dbReference type="Proteomes" id="UP001156882"/>
    </source>
</evidence>
<dbReference type="EMBL" id="BSPC01000027">
    <property type="protein sequence ID" value="GLS20154.1"/>
    <property type="molecule type" value="Genomic_DNA"/>
</dbReference>
<dbReference type="Proteomes" id="UP001156882">
    <property type="component" value="Unassembled WGS sequence"/>
</dbReference>
<gene>
    <name evidence="1" type="ORF">GCM10007874_31710</name>
</gene>
<protein>
    <recommendedName>
        <fullName evidence="3">ANTAR domain-containing protein</fullName>
    </recommendedName>
</protein>
<proteinExistence type="predicted"/>
<comment type="caution">
    <text evidence="1">The sequence shown here is derived from an EMBL/GenBank/DDBJ whole genome shotgun (WGS) entry which is preliminary data.</text>
</comment>
<organism evidence="1 2">
    <name type="scientific">Labrys miyagiensis</name>
    <dbReference type="NCBI Taxonomy" id="346912"/>
    <lineage>
        <taxon>Bacteria</taxon>
        <taxon>Pseudomonadati</taxon>
        <taxon>Pseudomonadota</taxon>
        <taxon>Alphaproteobacteria</taxon>
        <taxon>Hyphomicrobiales</taxon>
        <taxon>Xanthobacteraceae</taxon>
        <taxon>Labrys</taxon>
    </lineage>
</organism>
<keyword evidence="2" id="KW-1185">Reference proteome</keyword>
<evidence type="ECO:0000313" key="1">
    <source>
        <dbReference type="EMBL" id="GLS20154.1"/>
    </source>
</evidence>
<reference evidence="2" key="1">
    <citation type="journal article" date="2019" name="Int. J. Syst. Evol. Microbiol.">
        <title>The Global Catalogue of Microorganisms (GCM) 10K type strain sequencing project: providing services to taxonomists for standard genome sequencing and annotation.</title>
        <authorList>
            <consortium name="The Broad Institute Genomics Platform"/>
            <consortium name="The Broad Institute Genome Sequencing Center for Infectious Disease"/>
            <person name="Wu L."/>
            <person name="Ma J."/>
        </authorList>
    </citation>
    <scope>NUCLEOTIDE SEQUENCE [LARGE SCALE GENOMIC DNA]</scope>
    <source>
        <strain evidence="2">NBRC 101365</strain>
    </source>
</reference>
<accession>A0ABQ6CIW2</accession>
<dbReference type="RefSeq" id="WP_284313250.1">
    <property type="nucleotide sequence ID" value="NZ_BSPC01000027.1"/>
</dbReference>
<name>A0ABQ6CIW2_9HYPH</name>
<evidence type="ECO:0008006" key="3">
    <source>
        <dbReference type="Google" id="ProtNLM"/>
    </source>
</evidence>